<dbReference type="Proteomes" id="UP000027586">
    <property type="component" value="Unassembled WGS sequence"/>
</dbReference>
<reference evidence="1" key="1">
    <citation type="submission" date="2013-08" db="EMBL/GenBank/DDBJ databases">
        <title>Gene expansion shapes genome architecture in the human pathogen Lichtheimia corymbifera: an evolutionary genomics analysis in the ancient terrestrial Mucorales (Mucoromycotina).</title>
        <authorList>
            <person name="Schwartze V.U."/>
            <person name="Winter S."/>
            <person name="Shelest E."/>
            <person name="Marcet-Houben M."/>
            <person name="Horn F."/>
            <person name="Wehner S."/>
            <person name="Hoffmann K."/>
            <person name="Riege K."/>
            <person name="Sammeth M."/>
            <person name="Nowrousian M."/>
            <person name="Valiante V."/>
            <person name="Linde J."/>
            <person name="Jacobsen I.D."/>
            <person name="Marz M."/>
            <person name="Brakhage A.A."/>
            <person name="Gabaldon T."/>
            <person name="Bocker S."/>
            <person name="Voigt K."/>
        </authorList>
    </citation>
    <scope>NUCLEOTIDE SEQUENCE [LARGE SCALE GENOMIC DNA]</scope>
    <source>
        <strain evidence="1">FSU 9682</strain>
    </source>
</reference>
<dbReference type="InterPro" id="IPR032675">
    <property type="entry name" value="LRR_dom_sf"/>
</dbReference>
<proteinExistence type="predicted"/>
<evidence type="ECO:0000313" key="1">
    <source>
        <dbReference type="EMBL" id="CDH60790.1"/>
    </source>
</evidence>
<comment type="caution">
    <text evidence="1">The sequence shown here is derived from an EMBL/GenBank/DDBJ whole genome shotgun (WGS) entry which is preliminary data.</text>
</comment>
<dbReference type="SUPFAM" id="SSF48452">
    <property type="entry name" value="TPR-like"/>
    <property type="match status" value="1"/>
</dbReference>
<organism evidence="1 2">
    <name type="scientific">Lichtheimia corymbifera JMRC:FSU:9682</name>
    <dbReference type="NCBI Taxonomy" id="1263082"/>
    <lineage>
        <taxon>Eukaryota</taxon>
        <taxon>Fungi</taxon>
        <taxon>Fungi incertae sedis</taxon>
        <taxon>Mucoromycota</taxon>
        <taxon>Mucoromycotina</taxon>
        <taxon>Mucoromycetes</taxon>
        <taxon>Mucorales</taxon>
        <taxon>Lichtheimiaceae</taxon>
        <taxon>Lichtheimia</taxon>
    </lineage>
</organism>
<name>A0A068SFJ3_9FUNG</name>
<gene>
    <name evidence="1" type="ORF">LCOR_11569.1</name>
</gene>
<sequence>MADSIWNGLYKQPVITASTEKYSKLVYDSTSQLNEPIDYILSALNLRAIALLKCANFESALRDAKVMQQLSPSSALGYIREASIYSEQGNQLQAIGICYMGLDIVDTNDPDYATLHQVKADAENHDGKGVDFIRQLPLDIVVLTLIPMIIDDDYMDALKPSPSLFVSRLWRDRILQSISGLRFKIGSEEDLDVSKAIELTQYVKALHIEEYTKGRWLGDLLADNDFSSLGEIHIGSDINSIPMTTWPTLTALSITFAHNRITQHQIIEIWKRFPSLMKLEVHPCSDIESALLVSEYCPTMKKLRLCMEHSGIRLTYSDEGYHNQEYGITTLIIETDDLAEETCKETTSIVKRYHDTLEYLEWDMDTREDTETIDSLQFPGLTKLGLNWTEWEIVHNAPMLEELRLTSAMIGIHPQVLDMIPPHLKSLELDLDTWRLDDDHSPILCYLNRIALQSQLKEFVLSWNSRRDVASILDAIYRHYHLECLKIHFTGEWATYRMESFLDGLVKACTRLSRL</sequence>
<dbReference type="OrthoDB" id="2264969at2759"/>
<dbReference type="AlphaFoldDB" id="A0A068SFJ3"/>
<dbReference type="Gene3D" id="1.25.40.10">
    <property type="entry name" value="Tetratricopeptide repeat domain"/>
    <property type="match status" value="1"/>
</dbReference>
<accession>A0A068SFJ3</accession>
<dbReference type="VEuPathDB" id="FungiDB:LCOR_11569.1"/>
<protein>
    <recommendedName>
        <fullName evidence="3">F-box domain-containing protein</fullName>
    </recommendedName>
</protein>
<evidence type="ECO:0008006" key="3">
    <source>
        <dbReference type="Google" id="ProtNLM"/>
    </source>
</evidence>
<dbReference type="SUPFAM" id="SSF52047">
    <property type="entry name" value="RNI-like"/>
    <property type="match status" value="1"/>
</dbReference>
<evidence type="ECO:0000313" key="2">
    <source>
        <dbReference type="Proteomes" id="UP000027586"/>
    </source>
</evidence>
<keyword evidence="2" id="KW-1185">Reference proteome</keyword>
<dbReference type="EMBL" id="CBTN010000107">
    <property type="protein sequence ID" value="CDH60790.1"/>
    <property type="molecule type" value="Genomic_DNA"/>
</dbReference>
<dbReference type="InterPro" id="IPR011990">
    <property type="entry name" value="TPR-like_helical_dom_sf"/>
</dbReference>
<dbReference type="Gene3D" id="3.80.10.10">
    <property type="entry name" value="Ribonuclease Inhibitor"/>
    <property type="match status" value="1"/>
</dbReference>